<dbReference type="Ensembl" id="ENSDCDT00010003564.1">
    <property type="protein sequence ID" value="ENSDCDP00010003430.1"/>
    <property type="gene ID" value="ENSDCDG00010001573.1"/>
</dbReference>
<dbReference type="GeneTree" id="ENSGT00940000163754"/>
<evidence type="ECO:0000313" key="2">
    <source>
        <dbReference type="Proteomes" id="UP000694580"/>
    </source>
</evidence>
<organism evidence="1 2">
    <name type="scientific">Denticeps clupeoides</name>
    <name type="common">denticle herring</name>
    <dbReference type="NCBI Taxonomy" id="299321"/>
    <lineage>
        <taxon>Eukaryota</taxon>
        <taxon>Metazoa</taxon>
        <taxon>Chordata</taxon>
        <taxon>Craniata</taxon>
        <taxon>Vertebrata</taxon>
        <taxon>Euteleostomi</taxon>
        <taxon>Actinopterygii</taxon>
        <taxon>Neopterygii</taxon>
        <taxon>Teleostei</taxon>
        <taxon>Clupei</taxon>
        <taxon>Clupeiformes</taxon>
        <taxon>Denticipitoidei</taxon>
        <taxon>Denticipitidae</taxon>
        <taxon>Denticeps</taxon>
    </lineage>
</organism>
<name>A0AAY4A612_9TELE</name>
<keyword evidence="2" id="KW-1185">Reference proteome</keyword>
<protein>
    <submittedName>
        <fullName evidence="1">Uncharacterized protein</fullName>
    </submittedName>
</protein>
<reference evidence="1" key="2">
    <citation type="submission" date="2025-08" db="UniProtKB">
        <authorList>
            <consortium name="Ensembl"/>
        </authorList>
    </citation>
    <scope>IDENTIFICATION</scope>
</reference>
<dbReference type="Proteomes" id="UP000694580">
    <property type="component" value="Chromosome 1"/>
</dbReference>
<evidence type="ECO:0000313" key="1">
    <source>
        <dbReference type="Ensembl" id="ENSDCDP00010003430.1"/>
    </source>
</evidence>
<reference evidence="1" key="3">
    <citation type="submission" date="2025-09" db="UniProtKB">
        <authorList>
            <consortium name="Ensembl"/>
        </authorList>
    </citation>
    <scope>IDENTIFICATION</scope>
</reference>
<accession>A0AAY4A612</accession>
<sequence length="109" mass="12272">MHSFLPIKRGALCETLCIHSPCFICYSKNVSCNRPVSCLLYDHNAEYLEGTGPGKTGYTLLSGCSSRCMSKLQLVQNAAARVLTRTRKFDHITPVLQSLHWLPIKFRID</sequence>
<proteinExistence type="predicted"/>
<reference evidence="1 2" key="1">
    <citation type="submission" date="2020-06" db="EMBL/GenBank/DDBJ databases">
        <authorList>
            <consortium name="Wellcome Sanger Institute Data Sharing"/>
        </authorList>
    </citation>
    <scope>NUCLEOTIDE SEQUENCE [LARGE SCALE GENOMIC DNA]</scope>
</reference>
<dbReference type="AlphaFoldDB" id="A0AAY4A612"/>